<organism evidence="1 2">
    <name type="scientific">Faecalicatena contorta</name>
    <dbReference type="NCBI Taxonomy" id="39482"/>
    <lineage>
        <taxon>Bacteria</taxon>
        <taxon>Bacillati</taxon>
        <taxon>Bacillota</taxon>
        <taxon>Clostridia</taxon>
        <taxon>Lachnospirales</taxon>
        <taxon>Lachnospiraceae</taxon>
        <taxon>Faecalicatena</taxon>
    </lineage>
</organism>
<name>A0A174L340_9FIRM</name>
<protein>
    <submittedName>
        <fullName evidence="1">Uncharacterized protein</fullName>
    </submittedName>
</protein>
<sequence>MNKIPFLNIADVNCWMVYLMPFATDDRANYELVSTLQQTCIEAKIFGMGWDMPCFEYGTPISDENAAIYIEKYKKQGGSVSEDAVNGYKAIRKGDYVITRLKNSHYYVGRVSSEGAMYIYKENDPVYGRFSWGGTVDKWIEFANDGELPSEIAGRFSQRLHSTIQRIAPYRQRLLVISMYENFEADENRRFEIPRLKIGVNNFVRSLNYMELEDLVALYISNKHGSEGYKLLPSSCKVSQQNFEFRFVANGRKPITCQVKNQHDIEIDYYIQENSYEYIYIFSGKWNDECVGELRGKYEEYKHIYIISPSELFEALKKDNIFENKFYDFDNEPTAPDRLPLDDYHICTRPKKENECSVSGDFVCFIKKDGLVYSSEFGALVLSWHILEDREYEQRCIDQILKDINRGTNV</sequence>
<dbReference type="STRING" id="39482.ERS852491_04493"/>
<dbReference type="RefSeq" id="WP_055155011.1">
    <property type="nucleotide sequence ID" value="NZ_CYZU01000064.1"/>
</dbReference>
<dbReference type="Proteomes" id="UP000095544">
    <property type="component" value="Unassembled WGS sequence"/>
</dbReference>
<evidence type="ECO:0000313" key="2">
    <source>
        <dbReference type="Proteomes" id="UP000095544"/>
    </source>
</evidence>
<proteinExistence type="predicted"/>
<evidence type="ECO:0000313" key="1">
    <source>
        <dbReference type="EMBL" id="CUP18642.1"/>
    </source>
</evidence>
<dbReference type="EMBL" id="CYZU01000064">
    <property type="protein sequence ID" value="CUP18642.1"/>
    <property type="molecule type" value="Genomic_DNA"/>
</dbReference>
<reference evidence="1 2" key="1">
    <citation type="submission" date="2015-09" db="EMBL/GenBank/DDBJ databases">
        <authorList>
            <consortium name="Pathogen Informatics"/>
        </authorList>
    </citation>
    <scope>NUCLEOTIDE SEQUENCE [LARGE SCALE GENOMIC DNA]</scope>
    <source>
        <strain evidence="1 2">2789STDY5834876</strain>
    </source>
</reference>
<accession>A0A174L340</accession>
<dbReference type="OrthoDB" id="9767435at2"/>
<gene>
    <name evidence="1" type="ORF">ERS852491_04493</name>
</gene>
<dbReference type="AlphaFoldDB" id="A0A174L340"/>